<keyword evidence="7" id="KW-1185">Reference proteome</keyword>
<sequence length="298" mass="32114">MPASGLFVPRHRSAIATSSPTEARLFGVSLSPLGWTFRGRRNRLIILLSGSGRITIGDSEVSLAGPAILWTPAGDRGAVTIDAGTEGAALAIPELELGPAMPAGAIFAEVRNALSQPILGARISAADARRLCATIGTIEEELKENGPGAQEVIRHHLALLVIAIWRLANIETRQPKPSPRTIVRGFVHLMELHIRDHWTVGDYAAALDIPADRLNTAIRRAAGRTPQDLIHARIMTEAATLLDGSTLQIGQIATILGFKDAAYFSRFFKRLSGISPRAHREGASNRNRPRDTSFAAWP</sequence>
<dbReference type="GO" id="GO:0043565">
    <property type="term" value="F:sequence-specific DNA binding"/>
    <property type="evidence" value="ECO:0007669"/>
    <property type="project" value="InterPro"/>
</dbReference>
<evidence type="ECO:0000256" key="3">
    <source>
        <dbReference type="ARBA" id="ARBA00023163"/>
    </source>
</evidence>
<feature type="region of interest" description="Disordered" evidence="4">
    <location>
        <begin position="278"/>
        <end position="298"/>
    </location>
</feature>
<dbReference type="PANTHER" id="PTHR43280:SF32">
    <property type="entry name" value="TRANSCRIPTIONAL REGULATORY PROTEIN"/>
    <property type="match status" value="1"/>
</dbReference>
<name>A0A376ALF5_9HYPH</name>
<dbReference type="PRINTS" id="PR00032">
    <property type="entry name" value="HTHARAC"/>
</dbReference>
<dbReference type="PROSITE" id="PS01124">
    <property type="entry name" value="HTH_ARAC_FAMILY_2"/>
    <property type="match status" value="1"/>
</dbReference>
<organism evidence="6 7">
    <name type="scientific">Ciceribacter selenitireducens ATCC BAA-1503</name>
    <dbReference type="NCBI Taxonomy" id="1336235"/>
    <lineage>
        <taxon>Bacteria</taxon>
        <taxon>Pseudomonadati</taxon>
        <taxon>Pseudomonadota</taxon>
        <taxon>Alphaproteobacteria</taxon>
        <taxon>Hyphomicrobiales</taxon>
        <taxon>Rhizobiaceae</taxon>
        <taxon>Ciceribacter</taxon>
    </lineage>
</organism>
<evidence type="ECO:0000313" key="6">
    <source>
        <dbReference type="EMBL" id="SSC68656.1"/>
    </source>
</evidence>
<evidence type="ECO:0000313" key="7">
    <source>
        <dbReference type="Proteomes" id="UP000254764"/>
    </source>
</evidence>
<dbReference type="AlphaFoldDB" id="A0A376ALF5"/>
<accession>A0A376ALF5</accession>
<feature type="domain" description="HTH araC/xylS-type" evidence="5">
    <location>
        <begin position="184"/>
        <end position="282"/>
    </location>
</feature>
<evidence type="ECO:0000259" key="5">
    <source>
        <dbReference type="PROSITE" id="PS01124"/>
    </source>
</evidence>
<keyword evidence="2" id="KW-0238">DNA-binding</keyword>
<dbReference type="GO" id="GO:0003700">
    <property type="term" value="F:DNA-binding transcription factor activity"/>
    <property type="evidence" value="ECO:0007669"/>
    <property type="project" value="InterPro"/>
</dbReference>
<keyword evidence="1" id="KW-0805">Transcription regulation</keyword>
<evidence type="ECO:0000256" key="2">
    <source>
        <dbReference type="ARBA" id="ARBA00023125"/>
    </source>
</evidence>
<dbReference type="Proteomes" id="UP000254764">
    <property type="component" value="Unassembled WGS sequence"/>
</dbReference>
<keyword evidence="3" id="KW-0804">Transcription</keyword>
<dbReference type="SUPFAM" id="SSF46689">
    <property type="entry name" value="Homeodomain-like"/>
    <property type="match status" value="1"/>
</dbReference>
<feature type="compositionally biased region" description="Basic and acidic residues" evidence="4">
    <location>
        <begin position="278"/>
        <end position="291"/>
    </location>
</feature>
<gene>
    <name evidence="6" type="ORF">RHIZ70_4364</name>
</gene>
<dbReference type="RefSeq" id="WP_181904039.1">
    <property type="nucleotide sequence ID" value="NZ_UEYP01000008.1"/>
</dbReference>
<evidence type="ECO:0000256" key="1">
    <source>
        <dbReference type="ARBA" id="ARBA00023015"/>
    </source>
</evidence>
<dbReference type="Gene3D" id="1.10.10.60">
    <property type="entry name" value="Homeodomain-like"/>
    <property type="match status" value="1"/>
</dbReference>
<dbReference type="InterPro" id="IPR009057">
    <property type="entry name" value="Homeodomain-like_sf"/>
</dbReference>
<protein>
    <recommendedName>
        <fullName evidence="5">HTH araC/xylS-type domain-containing protein</fullName>
    </recommendedName>
</protein>
<dbReference type="SMART" id="SM00342">
    <property type="entry name" value="HTH_ARAC"/>
    <property type="match status" value="1"/>
</dbReference>
<dbReference type="PANTHER" id="PTHR43280">
    <property type="entry name" value="ARAC-FAMILY TRANSCRIPTIONAL REGULATOR"/>
    <property type="match status" value="1"/>
</dbReference>
<dbReference type="EMBL" id="UEYP01000008">
    <property type="protein sequence ID" value="SSC68656.1"/>
    <property type="molecule type" value="Genomic_DNA"/>
</dbReference>
<reference evidence="7" key="1">
    <citation type="submission" date="2018-07" db="EMBL/GenBank/DDBJ databases">
        <authorList>
            <person name="Peiro R."/>
            <person name="Begona"/>
            <person name="Cbmso G."/>
            <person name="Lopez M."/>
            <person name="Gonzalez S."/>
        </authorList>
    </citation>
    <scope>NUCLEOTIDE SEQUENCE [LARGE SCALE GENOMIC DNA]</scope>
</reference>
<dbReference type="Pfam" id="PF12833">
    <property type="entry name" value="HTH_18"/>
    <property type="match status" value="1"/>
</dbReference>
<proteinExistence type="predicted"/>
<dbReference type="InterPro" id="IPR020449">
    <property type="entry name" value="Tscrpt_reg_AraC-type_HTH"/>
</dbReference>
<dbReference type="InterPro" id="IPR018060">
    <property type="entry name" value="HTH_AraC"/>
</dbReference>
<evidence type="ECO:0000256" key="4">
    <source>
        <dbReference type="SAM" id="MobiDB-lite"/>
    </source>
</evidence>